<dbReference type="Gene3D" id="1.10.533.10">
    <property type="entry name" value="Death Domain, Fas"/>
    <property type="match status" value="1"/>
</dbReference>
<dbReference type="PROSITE" id="PS50824">
    <property type="entry name" value="DAPIN"/>
    <property type="match status" value="1"/>
</dbReference>
<evidence type="ECO:0000313" key="5">
    <source>
        <dbReference type="RefSeq" id="XP_028255728.1"/>
    </source>
</evidence>
<dbReference type="InParanoid" id="A0A6P7HPP9"/>
<dbReference type="InterPro" id="IPR006574">
    <property type="entry name" value="PRY"/>
</dbReference>
<dbReference type="SUPFAM" id="SSF49899">
    <property type="entry name" value="Concanavalin A-like lectins/glucanases"/>
    <property type="match status" value="1"/>
</dbReference>
<dbReference type="InterPro" id="IPR011029">
    <property type="entry name" value="DEATH-like_dom_sf"/>
</dbReference>
<feature type="domain" description="Pyrin" evidence="3">
    <location>
        <begin position="1"/>
        <end position="88"/>
    </location>
</feature>
<dbReference type="Gene3D" id="2.60.120.920">
    <property type="match status" value="1"/>
</dbReference>
<gene>
    <name evidence="5" type="primary">LOC114432116</name>
</gene>
<keyword evidence="4" id="KW-1185">Reference proteome</keyword>
<evidence type="ECO:0000259" key="2">
    <source>
        <dbReference type="PROSITE" id="PS50188"/>
    </source>
</evidence>
<reference evidence="5" key="1">
    <citation type="submission" date="2025-08" db="UniProtKB">
        <authorList>
            <consortium name="RefSeq"/>
        </authorList>
    </citation>
    <scope>IDENTIFICATION</scope>
</reference>
<dbReference type="InterPro" id="IPR003879">
    <property type="entry name" value="Butyrophylin_SPRY"/>
</dbReference>
<dbReference type="InterPro" id="IPR050143">
    <property type="entry name" value="TRIM/RBCC"/>
</dbReference>
<dbReference type="InterPro" id="IPR003877">
    <property type="entry name" value="SPRY_dom"/>
</dbReference>
<proteinExistence type="predicted"/>
<protein>
    <submittedName>
        <fullName evidence="5">E3 ubiquitin-protein ligase TRIM21-like</fullName>
    </submittedName>
</protein>
<name>A0A6P7HPP9_9TELE</name>
<dbReference type="OrthoDB" id="6105938at2759"/>
<organism evidence="4 5">
    <name type="scientific">Parambassis ranga</name>
    <name type="common">Indian glassy fish</name>
    <dbReference type="NCBI Taxonomy" id="210632"/>
    <lineage>
        <taxon>Eukaryota</taxon>
        <taxon>Metazoa</taxon>
        <taxon>Chordata</taxon>
        <taxon>Craniata</taxon>
        <taxon>Vertebrata</taxon>
        <taxon>Euteleostomi</taxon>
        <taxon>Actinopterygii</taxon>
        <taxon>Neopterygii</taxon>
        <taxon>Teleostei</taxon>
        <taxon>Neoteleostei</taxon>
        <taxon>Acanthomorphata</taxon>
        <taxon>Ovalentaria</taxon>
        <taxon>Ambassidae</taxon>
        <taxon>Parambassis</taxon>
    </lineage>
</organism>
<feature type="domain" description="B30.2/SPRY" evidence="2">
    <location>
        <begin position="160"/>
        <end position="357"/>
    </location>
</feature>
<evidence type="ECO:0000259" key="3">
    <source>
        <dbReference type="PROSITE" id="PS50824"/>
    </source>
</evidence>
<evidence type="ECO:0000256" key="1">
    <source>
        <dbReference type="SAM" id="MobiDB-lite"/>
    </source>
</evidence>
<dbReference type="SMART" id="SM01289">
    <property type="entry name" value="PYRIN"/>
    <property type="match status" value="1"/>
</dbReference>
<dbReference type="Pfam" id="PF13765">
    <property type="entry name" value="PRY"/>
    <property type="match status" value="1"/>
</dbReference>
<dbReference type="InterPro" id="IPR013320">
    <property type="entry name" value="ConA-like_dom_sf"/>
</dbReference>
<dbReference type="InterPro" id="IPR001870">
    <property type="entry name" value="B30.2/SPRY"/>
</dbReference>
<dbReference type="InterPro" id="IPR004020">
    <property type="entry name" value="DAPIN"/>
</dbReference>
<dbReference type="AlphaFoldDB" id="A0A6P7HPP9"/>
<dbReference type="PRINTS" id="PR01407">
    <property type="entry name" value="BUTYPHLNCDUF"/>
</dbReference>
<dbReference type="PANTHER" id="PTHR24103">
    <property type="entry name" value="E3 UBIQUITIN-PROTEIN LIGASE TRIM"/>
    <property type="match status" value="1"/>
</dbReference>
<dbReference type="SMART" id="SM00449">
    <property type="entry name" value="SPRY"/>
    <property type="match status" value="1"/>
</dbReference>
<dbReference type="PROSITE" id="PS50188">
    <property type="entry name" value="B302_SPRY"/>
    <property type="match status" value="1"/>
</dbReference>
<dbReference type="RefSeq" id="XP_028255728.1">
    <property type="nucleotide sequence ID" value="XM_028399927.1"/>
</dbReference>
<dbReference type="FunFam" id="2.60.120.920:FF:000004">
    <property type="entry name" value="Butyrophilin subfamily 1 member A1"/>
    <property type="match status" value="1"/>
</dbReference>
<dbReference type="Pfam" id="PF02758">
    <property type="entry name" value="PYRIN"/>
    <property type="match status" value="1"/>
</dbReference>
<dbReference type="CDD" id="cd13733">
    <property type="entry name" value="SPRY_PRY_C-I_1"/>
    <property type="match status" value="1"/>
</dbReference>
<sequence>MDRLLFRTLENLKQKDFKTFKWYLEKDNILEGQKGIPPSKLEKADRQGTVDTMILKYNNEGALELTKRILKEMDMNKLESELPSSGPKDKVEEGQTYRTFLNIFYTLIGNPWLRKHAAPPADGQTHNRGTWKQAYHHNFVRPPVNHTPKLKTQDLTAPPEEREGRRVAALEDLKRYAVDITLNRNSAHPNLILSEDGKQVHDSDLRQQLPYDRRRFTTCVSVLGEQGFSSGRFYFEVQVRGKTAWTLGVAAESIERKGEINVAPDDGFWTIRLRNRDDYTALNNHLLYLTLSQQLYKVGVFVDYEGGLVSFYNADTADQLYSFTGCHFTEKLFPYISPCCNYGGINSAPLIISPVNLTQ</sequence>
<dbReference type="SUPFAM" id="SSF47986">
    <property type="entry name" value="DEATH domain"/>
    <property type="match status" value="1"/>
</dbReference>
<dbReference type="SMART" id="SM00589">
    <property type="entry name" value="PRY"/>
    <property type="match status" value="1"/>
</dbReference>
<evidence type="ECO:0000313" key="4">
    <source>
        <dbReference type="Proteomes" id="UP000515145"/>
    </source>
</evidence>
<accession>A0A6P7HPP9</accession>
<dbReference type="Proteomes" id="UP000515145">
    <property type="component" value="Chromosome 2"/>
</dbReference>
<feature type="region of interest" description="Disordered" evidence="1">
    <location>
        <begin position="142"/>
        <end position="163"/>
    </location>
</feature>
<dbReference type="CDD" id="cd08321">
    <property type="entry name" value="Pyrin_ASC-like"/>
    <property type="match status" value="1"/>
</dbReference>
<dbReference type="InterPro" id="IPR043136">
    <property type="entry name" value="B30.2/SPRY_sf"/>
</dbReference>
<dbReference type="Pfam" id="PF00622">
    <property type="entry name" value="SPRY"/>
    <property type="match status" value="1"/>
</dbReference>
<dbReference type="GeneID" id="114432116"/>